<protein>
    <submittedName>
        <fullName evidence="2">Uncharacterized protein</fullName>
    </submittedName>
</protein>
<proteinExistence type="predicted"/>
<feature type="compositionally biased region" description="Pro residues" evidence="1">
    <location>
        <begin position="36"/>
        <end position="48"/>
    </location>
</feature>
<feature type="compositionally biased region" description="Pro residues" evidence="1">
    <location>
        <begin position="65"/>
        <end position="82"/>
    </location>
</feature>
<feature type="region of interest" description="Disordered" evidence="1">
    <location>
        <begin position="130"/>
        <end position="152"/>
    </location>
</feature>
<gene>
    <name evidence="2" type="ORF">KFK09_028538</name>
</gene>
<dbReference type="Proteomes" id="UP000829196">
    <property type="component" value="Unassembled WGS sequence"/>
</dbReference>
<sequence>MASGDDPPRKSFASKFRRKKIIASRPTQAEVGEGPSVPPDLPTPPPLPAMSQQHSPEQGQRHLDPPPIVPPYFPGHFPPPSTSPHFPSPDQTHASPLYPYYLPPSSQAAGPSIGPHPPYPYPYYYPYSVQHEQGGPSRPPEVGASPPAAATDKRHYIEGDKWLPEYSTRIRSNFERRGATHLRDMFTDIRKFGQHPNWIGEGVWADLSSAWVTPEFIKMREQNKQNRASDCGNLGSSLHTGGSVPHTEYRRRLKQSLGREPTPLELHTRTHQHQADYQWVDEKAKKAHDDFVRARGSRQSTGEGSSSGSAHIYEYHIWSDVVGGRQRGRVYGMGSQAFAIEGGSSTSAFHDPSGAEESESERVAALTREIE</sequence>
<dbReference type="EMBL" id="JAGYWB010000019">
    <property type="protein sequence ID" value="KAI0488699.1"/>
    <property type="molecule type" value="Genomic_DNA"/>
</dbReference>
<keyword evidence="3" id="KW-1185">Reference proteome</keyword>
<evidence type="ECO:0000313" key="2">
    <source>
        <dbReference type="EMBL" id="KAI0488699.1"/>
    </source>
</evidence>
<comment type="caution">
    <text evidence="2">The sequence shown here is derived from an EMBL/GenBank/DDBJ whole genome shotgun (WGS) entry which is preliminary data.</text>
</comment>
<reference evidence="2" key="1">
    <citation type="journal article" date="2022" name="Front. Genet.">
        <title>Chromosome-Scale Assembly of the Dendrobium nobile Genome Provides Insights Into the Molecular Mechanism of the Biosynthesis of the Medicinal Active Ingredient of Dendrobium.</title>
        <authorList>
            <person name="Xu Q."/>
            <person name="Niu S.-C."/>
            <person name="Li K.-L."/>
            <person name="Zheng P.-J."/>
            <person name="Zhang X.-J."/>
            <person name="Jia Y."/>
            <person name="Liu Y."/>
            <person name="Niu Y.-X."/>
            <person name="Yu L.-H."/>
            <person name="Chen D.-F."/>
            <person name="Zhang G.-Q."/>
        </authorList>
    </citation>
    <scope>NUCLEOTIDE SEQUENCE</scope>
    <source>
        <tissue evidence="2">Leaf</tissue>
    </source>
</reference>
<organism evidence="2 3">
    <name type="scientific">Dendrobium nobile</name>
    <name type="common">Orchid</name>
    <dbReference type="NCBI Taxonomy" id="94219"/>
    <lineage>
        <taxon>Eukaryota</taxon>
        <taxon>Viridiplantae</taxon>
        <taxon>Streptophyta</taxon>
        <taxon>Embryophyta</taxon>
        <taxon>Tracheophyta</taxon>
        <taxon>Spermatophyta</taxon>
        <taxon>Magnoliopsida</taxon>
        <taxon>Liliopsida</taxon>
        <taxon>Asparagales</taxon>
        <taxon>Orchidaceae</taxon>
        <taxon>Epidendroideae</taxon>
        <taxon>Malaxideae</taxon>
        <taxon>Dendrobiinae</taxon>
        <taxon>Dendrobium</taxon>
    </lineage>
</organism>
<evidence type="ECO:0000313" key="3">
    <source>
        <dbReference type="Proteomes" id="UP000829196"/>
    </source>
</evidence>
<name>A0A8T3A3K6_DENNO</name>
<feature type="region of interest" description="Disordered" evidence="1">
    <location>
        <begin position="1"/>
        <end position="100"/>
    </location>
</feature>
<evidence type="ECO:0000256" key="1">
    <source>
        <dbReference type="SAM" id="MobiDB-lite"/>
    </source>
</evidence>
<dbReference type="InterPro" id="IPR004252">
    <property type="entry name" value="Probable_transposase_24"/>
</dbReference>
<feature type="compositionally biased region" description="Low complexity" evidence="1">
    <location>
        <begin position="83"/>
        <end position="100"/>
    </location>
</feature>
<accession>A0A8T3A3K6</accession>
<feature type="region of interest" description="Disordered" evidence="1">
    <location>
        <begin position="343"/>
        <end position="371"/>
    </location>
</feature>
<dbReference type="AlphaFoldDB" id="A0A8T3A3K6"/>
<dbReference type="SMR" id="A0A8T3A3K6"/>
<dbReference type="Pfam" id="PF03004">
    <property type="entry name" value="Transposase_24"/>
    <property type="match status" value="1"/>
</dbReference>